<evidence type="ECO:0000313" key="2">
    <source>
        <dbReference type="EMBL" id="GGV02642.1"/>
    </source>
</evidence>
<evidence type="ECO:0000313" key="3">
    <source>
        <dbReference type="Proteomes" id="UP000618795"/>
    </source>
</evidence>
<proteinExistence type="predicted"/>
<evidence type="ECO:0000256" key="1">
    <source>
        <dbReference type="SAM" id="MobiDB-lite"/>
    </source>
</evidence>
<name>A0A918IF00_9ACTN</name>
<keyword evidence="3" id="KW-1185">Reference proteome</keyword>
<reference evidence="2" key="1">
    <citation type="journal article" date="2014" name="Int. J. Syst. Evol. Microbiol.">
        <title>Complete genome sequence of Corynebacterium casei LMG S-19264T (=DSM 44701T), isolated from a smear-ripened cheese.</title>
        <authorList>
            <consortium name="US DOE Joint Genome Institute (JGI-PGF)"/>
            <person name="Walter F."/>
            <person name="Albersmeier A."/>
            <person name="Kalinowski J."/>
            <person name="Ruckert C."/>
        </authorList>
    </citation>
    <scope>NUCLEOTIDE SEQUENCE</scope>
    <source>
        <strain evidence="2">JCM 4369</strain>
    </source>
</reference>
<reference evidence="2" key="2">
    <citation type="submission" date="2020-09" db="EMBL/GenBank/DDBJ databases">
        <authorList>
            <person name="Sun Q."/>
            <person name="Ohkuma M."/>
        </authorList>
    </citation>
    <scope>NUCLEOTIDE SEQUENCE</scope>
    <source>
        <strain evidence="2">JCM 4369</strain>
    </source>
</reference>
<dbReference type="Proteomes" id="UP000618795">
    <property type="component" value="Unassembled WGS sequence"/>
</dbReference>
<dbReference type="AlphaFoldDB" id="A0A918IF00"/>
<feature type="compositionally biased region" description="Basic and acidic residues" evidence="1">
    <location>
        <begin position="1"/>
        <end position="12"/>
    </location>
</feature>
<sequence length="275" mass="28635">MVVEWSRRHAGDMTKSAAARPGSSPVRRAAAFAGAAVLAGTAAVCAPGVAYSAPRVTAATATDFGDCPALPDGVDPSRWRCEVHTAAPRLTLGSVTVNLATITMTHAEGPMPDGSDGQVWGAMHSSPTALPGGLTGTPAGDRTAVLGLAIQPEYGGRSDFYTGRFSLRFRLIGPLVSHACTIGTGAPVDFQLKRSGPSRWVSQDPPVIEFSAYDDTFAAPAAGHCGPLTAALNRRLGLPAAQGNRLSYDASYTFKTYDQLPAEHDKEQKGGNLSR</sequence>
<dbReference type="EMBL" id="BMTD01000009">
    <property type="protein sequence ID" value="GGV02642.1"/>
    <property type="molecule type" value="Genomic_DNA"/>
</dbReference>
<organism evidence="2 3">
    <name type="scientific">Streptomyces filipinensis</name>
    <dbReference type="NCBI Taxonomy" id="66887"/>
    <lineage>
        <taxon>Bacteria</taxon>
        <taxon>Bacillati</taxon>
        <taxon>Actinomycetota</taxon>
        <taxon>Actinomycetes</taxon>
        <taxon>Kitasatosporales</taxon>
        <taxon>Streptomycetaceae</taxon>
        <taxon>Streptomyces</taxon>
    </lineage>
</organism>
<protein>
    <submittedName>
        <fullName evidence="2">Uncharacterized protein</fullName>
    </submittedName>
</protein>
<accession>A0A918IF00</accession>
<gene>
    <name evidence="2" type="ORF">GCM10010260_44390</name>
</gene>
<comment type="caution">
    <text evidence="2">The sequence shown here is derived from an EMBL/GenBank/DDBJ whole genome shotgun (WGS) entry which is preliminary data.</text>
</comment>
<feature type="region of interest" description="Disordered" evidence="1">
    <location>
        <begin position="1"/>
        <end position="24"/>
    </location>
</feature>